<comment type="caution">
    <text evidence="2">The sequence shown here is derived from an EMBL/GenBank/DDBJ whole genome shotgun (WGS) entry which is preliminary data.</text>
</comment>
<keyword evidence="3" id="KW-1185">Reference proteome</keyword>
<organism evidence="2 3">
    <name type="scientific">Protopolystoma xenopodis</name>
    <dbReference type="NCBI Taxonomy" id="117903"/>
    <lineage>
        <taxon>Eukaryota</taxon>
        <taxon>Metazoa</taxon>
        <taxon>Spiralia</taxon>
        <taxon>Lophotrochozoa</taxon>
        <taxon>Platyhelminthes</taxon>
        <taxon>Monogenea</taxon>
        <taxon>Polyopisthocotylea</taxon>
        <taxon>Polystomatidea</taxon>
        <taxon>Polystomatidae</taxon>
        <taxon>Protopolystoma</taxon>
    </lineage>
</organism>
<evidence type="ECO:0000313" key="2">
    <source>
        <dbReference type="EMBL" id="VEL08095.1"/>
    </source>
</evidence>
<evidence type="ECO:0000313" key="3">
    <source>
        <dbReference type="Proteomes" id="UP000784294"/>
    </source>
</evidence>
<dbReference type="Proteomes" id="UP000784294">
    <property type="component" value="Unassembled WGS sequence"/>
</dbReference>
<protein>
    <submittedName>
        <fullName evidence="2">Uncharacterized protein</fullName>
    </submittedName>
</protein>
<reference evidence="2" key="1">
    <citation type="submission" date="2018-11" db="EMBL/GenBank/DDBJ databases">
        <authorList>
            <consortium name="Pathogen Informatics"/>
        </authorList>
    </citation>
    <scope>NUCLEOTIDE SEQUENCE</scope>
</reference>
<feature type="region of interest" description="Disordered" evidence="1">
    <location>
        <begin position="1"/>
        <end position="20"/>
    </location>
</feature>
<dbReference type="AlphaFoldDB" id="A0A3S5CH72"/>
<dbReference type="EMBL" id="CAAALY010003139">
    <property type="protein sequence ID" value="VEL08095.1"/>
    <property type="molecule type" value="Genomic_DNA"/>
</dbReference>
<sequence length="344" mass="38907">MPSSQLSSTQRKAISSNNFHKGLGKTVSGMRFRLYNLSSDCQTSGSTTPDSTGYQNDYQYVNISKKASPYHLIKINPPLKQTLTRIKLSRSEDRFYGSKQSLHNKALGSQSTHSNRLWMEHEIFRLTKMFGNNSCTLQADISNQDRQGREIIDTKIQKVGRMETNACLPTSDLFTTSTSQLQNTLTNELIHAALKSQPQHECSLETNELALDGMNIYRFSASTSLHEKHLFKFEDISHFNGSQLTSSSLKNRLRKCSAGHIASNCDEVDGEYERSPTSIHDKTNFGITHRSNLLREIKDQSQKFQSCSAVAPSDLVQHNLQKQVDRAKYIKICSYILCDHKSEL</sequence>
<evidence type="ECO:0000256" key="1">
    <source>
        <dbReference type="SAM" id="MobiDB-lite"/>
    </source>
</evidence>
<proteinExistence type="predicted"/>
<gene>
    <name evidence="2" type="ORF">PXEA_LOCUS1535</name>
</gene>
<name>A0A3S5CH72_9PLAT</name>
<accession>A0A3S5CH72</accession>
<feature type="compositionally biased region" description="Polar residues" evidence="1">
    <location>
        <begin position="1"/>
        <end position="19"/>
    </location>
</feature>